<comment type="subcellular location">
    <subcellularLocation>
        <location evidence="3">Cytoplasm</location>
    </subcellularLocation>
    <subcellularLocation>
        <location evidence="2">Nucleus</location>
    </subcellularLocation>
</comment>
<feature type="compositionally biased region" description="Basic and acidic residues" evidence="12">
    <location>
        <begin position="1"/>
        <end position="11"/>
    </location>
</feature>
<dbReference type="InParanoid" id="A0A803T5B1"/>
<evidence type="ECO:0000256" key="4">
    <source>
        <dbReference type="ARBA" id="ARBA00016468"/>
    </source>
</evidence>
<dbReference type="GO" id="GO:0005737">
    <property type="term" value="C:cytoplasm"/>
    <property type="evidence" value="ECO:0007669"/>
    <property type="project" value="UniProtKB-SubCell"/>
</dbReference>
<dbReference type="Ensembl" id="ENSACAT00000049190.1">
    <property type="protein sequence ID" value="ENSACAP00000030401.1"/>
    <property type="gene ID" value="ENSACAG00000017247.4"/>
</dbReference>
<feature type="coiled-coil region" evidence="11">
    <location>
        <begin position="288"/>
        <end position="369"/>
    </location>
</feature>
<feature type="coiled-coil region" evidence="11">
    <location>
        <begin position="116"/>
        <end position="254"/>
    </location>
</feature>
<evidence type="ECO:0000256" key="12">
    <source>
        <dbReference type="SAM" id="MobiDB-lite"/>
    </source>
</evidence>
<keyword evidence="6" id="KW-0963">Cytoplasm</keyword>
<evidence type="ECO:0000256" key="1">
    <source>
        <dbReference type="ARBA" id="ARBA00003936"/>
    </source>
</evidence>
<dbReference type="GO" id="GO:0005634">
    <property type="term" value="C:nucleus"/>
    <property type="evidence" value="ECO:0007669"/>
    <property type="project" value="UniProtKB-SubCell"/>
</dbReference>
<feature type="coiled-coil region" evidence="11">
    <location>
        <begin position="431"/>
        <end position="507"/>
    </location>
</feature>
<dbReference type="GeneTree" id="ENSGT00940000153251"/>
<dbReference type="AlphaFoldDB" id="A0A803T5B1"/>
<dbReference type="Bgee" id="ENSACAG00000017247">
    <property type="expression patterns" value="Expressed in forelimb bud and 12 other cell types or tissues"/>
</dbReference>
<feature type="region of interest" description="Disordered" evidence="12">
    <location>
        <begin position="1"/>
        <end position="51"/>
    </location>
</feature>
<reference evidence="13" key="2">
    <citation type="submission" date="2025-08" db="UniProtKB">
        <authorList>
            <consortium name="Ensembl"/>
        </authorList>
    </citation>
    <scope>IDENTIFICATION</scope>
</reference>
<evidence type="ECO:0000256" key="7">
    <source>
        <dbReference type="ARBA" id="ARBA00022782"/>
    </source>
</evidence>
<evidence type="ECO:0000256" key="3">
    <source>
        <dbReference type="ARBA" id="ARBA00004496"/>
    </source>
</evidence>
<reference evidence="13" key="3">
    <citation type="submission" date="2025-09" db="UniProtKB">
        <authorList>
            <consortium name="Ensembl"/>
        </authorList>
    </citation>
    <scope>IDENTIFICATION</scope>
</reference>
<dbReference type="GO" id="GO:0006611">
    <property type="term" value="P:protein export from nucleus"/>
    <property type="evidence" value="ECO:0000318"/>
    <property type="project" value="GO_Central"/>
</dbReference>
<dbReference type="PANTHER" id="PTHR46822:SF1">
    <property type="entry name" value="COILED-COIL ALPHA-HELICAL ROD PROTEIN 1"/>
    <property type="match status" value="1"/>
</dbReference>
<dbReference type="PANTHER" id="PTHR46822">
    <property type="entry name" value="COILED-COIL ALPHA-HELICAL ROD PROTEIN 1"/>
    <property type="match status" value="1"/>
</dbReference>
<dbReference type="InterPro" id="IPR009800">
    <property type="entry name" value="HCR"/>
</dbReference>
<dbReference type="Pfam" id="PF07111">
    <property type="entry name" value="HCR"/>
    <property type="match status" value="1"/>
</dbReference>
<feature type="coiled-coil region" evidence="11">
    <location>
        <begin position="578"/>
        <end position="773"/>
    </location>
</feature>
<evidence type="ECO:0000313" key="13">
    <source>
        <dbReference type="Ensembl" id="ENSACAP00000030401.1"/>
    </source>
</evidence>
<evidence type="ECO:0000256" key="8">
    <source>
        <dbReference type="ARBA" id="ARBA00023054"/>
    </source>
</evidence>
<accession>A0A803T5B1</accession>
<protein>
    <recommendedName>
        <fullName evidence="4">Coiled-coil alpha-helical rod protein 1</fullName>
    </recommendedName>
    <alternativeName>
        <fullName evidence="10">Alpha-helical coiled-coil rod protein</fullName>
    </alternativeName>
</protein>
<organism evidence="13 14">
    <name type="scientific">Anolis carolinensis</name>
    <name type="common">Green anole</name>
    <name type="synonym">American chameleon</name>
    <dbReference type="NCBI Taxonomy" id="28377"/>
    <lineage>
        <taxon>Eukaryota</taxon>
        <taxon>Metazoa</taxon>
        <taxon>Chordata</taxon>
        <taxon>Craniata</taxon>
        <taxon>Vertebrata</taxon>
        <taxon>Euteleostomi</taxon>
        <taxon>Lepidosauria</taxon>
        <taxon>Squamata</taxon>
        <taxon>Bifurcata</taxon>
        <taxon>Unidentata</taxon>
        <taxon>Episquamata</taxon>
        <taxon>Toxicofera</taxon>
        <taxon>Iguania</taxon>
        <taxon>Dactyloidae</taxon>
        <taxon>Anolis</taxon>
    </lineage>
</organism>
<dbReference type="Proteomes" id="UP000001646">
    <property type="component" value="Unplaced"/>
</dbReference>
<evidence type="ECO:0000256" key="9">
    <source>
        <dbReference type="ARBA" id="ARBA00023242"/>
    </source>
</evidence>
<keyword evidence="14" id="KW-1185">Reference proteome</keyword>
<sequence>MDRKKDSDKQLEPPAAFGVPRSTEPRGLIPPSHFQSRSAPPLPGPVGLPWGATSLSNWEAAELKQENQRLKDELQRWRKKGEKLEEAGNRKRSLDREAEPLSACHTMAMSQQAEIISHQLHEIQRLEAELASLRVASVQQEAVAVARENTLVNLQGELAELKSQSQAEATALKTELEEVKKGSRLETEALREELEELRRRSRLEADSLRQELELAKERHALELGLAQGELQGALEKAEAERKRYEERAQEGLQTLHKEHQTELLRLSEVYGAEVASLKNQVCVLQQDLETHHKETVQLREKKDDLQNQLSMAKAELASQNALMLQLKTYVGEQESRQPTSELEHLRNRVQQLEDEKEALKITAELLQVRLASLTDILTLQETELSKKVQLQDPLQSDSSQKLQGLLTCWREKVFSLLVQLKSQELSHRNAIKQLDWKVKDLEEEVESREQKVALLSHSLEDKTAEANMEQVRNKTLQAEALRSKELAQKLQIRAEAAENALKGLGDLASRVNQHLLGQEETWKATLSRLAGLGNRVAFAAKRVDTIQGLVCQKIALAKLQQEDKVSIMKLTEKIQPSYEDLQAELQMLHEERDQLSMELKRGAQLIERKVAEAREKVESDLQDLREKSQSLQEALEAKAMMEQALRQQQEDTERQLEKVCQDLQKSEESEEGLRHELGQMRAEYEKALQEKVTEVEMQLRKDLSEMEKCLNEARREHTQAVVALRQTERQAARDKARSEELAKLQESATQQEVARLEKRMQELERDKNLLMVTLKEEGLLAQHKQNRRLAIRGPEESTGKTGHKPPSKGINTLPCNFLLLMLQETSLGCFPTPSTLNVCRHSFFSMMMMMMMMMYFLPASPDSSRRGTTQSKIHFHKYV</sequence>
<proteinExistence type="predicted"/>
<keyword evidence="9" id="KW-0539">Nucleus</keyword>
<dbReference type="GO" id="GO:0030154">
    <property type="term" value="P:cell differentiation"/>
    <property type="evidence" value="ECO:0007669"/>
    <property type="project" value="UniProtKB-KW"/>
</dbReference>
<evidence type="ECO:0000313" key="14">
    <source>
        <dbReference type="Proteomes" id="UP000001646"/>
    </source>
</evidence>
<comment type="function">
    <text evidence="1">May be a regulator of keratinocyte proliferation or differentiation.</text>
</comment>
<name>A0A803T5B1_ANOCA</name>
<evidence type="ECO:0000256" key="11">
    <source>
        <dbReference type="SAM" id="Coils"/>
    </source>
</evidence>
<feature type="coiled-coil region" evidence="11">
    <location>
        <begin position="60"/>
        <end position="87"/>
    </location>
</feature>
<evidence type="ECO:0000256" key="10">
    <source>
        <dbReference type="ARBA" id="ARBA00031932"/>
    </source>
</evidence>
<keyword evidence="7" id="KW-0221">Differentiation</keyword>
<reference evidence="13" key="1">
    <citation type="submission" date="2009-12" db="EMBL/GenBank/DDBJ databases">
        <title>The Genome Sequence of Anolis carolinensis (Green Anole Lizard).</title>
        <authorList>
            <consortium name="The Genome Sequencing Platform"/>
            <person name="Di Palma F."/>
            <person name="Alfoldi J."/>
            <person name="Heiman D."/>
            <person name="Young S."/>
            <person name="Grabherr M."/>
            <person name="Johnson J."/>
            <person name="Lander E.S."/>
            <person name="Lindblad-Toh K."/>
        </authorList>
    </citation>
    <scope>NUCLEOTIDE SEQUENCE [LARGE SCALE GENOMIC DNA]</scope>
    <source>
        <strain evidence="13">JBL SC #1</strain>
    </source>
</reference>
<dbReference type="GO" id="GO:0005814">
    <property type="term" value="C:centriole"/>
    <property type="evidence" value="ECO:0000318"/>
    <property type="project" value="GO_Central"/>
</dbReference>
<keyword evidence="5" id="KW-0217">Developmental protein</keyword>
<evidence type="ECO:0000256" key="5">
    <source>
        <dbReference type="ARBA" id="ARBA00022473"/>
    </source>
</evidence>
<gene>
    <name evidence="13" type="primary">cchcr1</name>
</gene>
<keyword evidence="8 11" id="KW-0175">Coiled coil</keyword>
<evidence type="ECO:0000256" key="6">
    <source>
        <dbReference type="ARBA" id="ARBA00022490"/>
    </source>
</evidence>
<evidence type="ECO:0000256" key="2">
    <source>
        <dbReference type="ARBA" id="ARBA00004123"/>
    </source>
</evidence>